<proteinExistence type="predicted"/>
<dbReference type="PANTHER" id="PTHR43330">
    <property type="entry name" value="METHIONINE AMINOPEPTIDASE"/>
    <property type="match status" value="1"/>
</dbReference>
<dbReference type="VEuPathDB" id="ToxoDB:cyc_01218"/>
<name>A0A1D3D1U5_9EIME</name>
<dbReference type="GO" id="GO:0070006">
    <property type="term" value="F:metalloaminopeptidase activity"/>
    <property type="evidence" value="ECO:0007669"/>
    <property type="project" value="TreeGrafter"/>
</dbReference>
<dbReference type="Proteomes" id="UP000095192">
    <property type="component" value="Unassembled WGS sequence"/>
</dbReference>
<dbReference type="AlphaFoldDB" id="A0A1D3D1U5"/>
<feature type="domain" description="Peptidase M24" evidence="1">
    <location>
        <begin position="108"/>
        <end position="307"/>
    </location>
</feature>
<evidence type="ECO:0000313" key="2">
    <source>
        <dbReference type="EMBL" id="OEH77412.1"/>
    </source>
</evidence>
<comment type="caution">
    <text evidence="2">The sequence shown here is derived from an EMBL/GenBank/DDBJ whole genome shotgun (WGS) entry which is preliminary data.</text>
</comment>
<keyword evidence="2" id="KW-0031">Aminopeptidase</keyword>
<sequence length="318" mass="34020">MPEPLTEEEIARLRAACRSARFVLDSCMSLLSPPLELGGLSQHSQPELHGNGFIWRGPHGGPWPSQWISAATEVAALCTASKLPLSGLLIDFFCHRVALAIGAFPSPLGYKGYPRSCCVSLDHVLCHVGIPSSTPLEPGSLVSVDVTLFLDGFHGDCCASALYTPPPEASEDLPLQTSSPFSRGSLERKKRLIEVAKKATQRGIDACREGAPLSVIGRAIESFLGSEGFYSPPALCGHGIGRRFHQPPLIHHTWAPFASGSFYQGLAFTVEPVVCPSATDLKLEADQWTVSATNKLPGAQFEETVLIGAQGPEILTKP</sequence>
<dbReference type="PRINTS" id="PR00599">
    <property type="entry name" value="MAPEPTIDASE"/>
</dbReference>
<dbReference type="InterPro" id="IPR036005">
    <property type="entry name" value="Creatinase/aminopeptidase-like"/>
</dbReference>
<dbReference type="EMBL" id="JROU02001095">
    <property type="protein sequence ID" value="OEH77412.1"/>
    <property type="molecule type" value="Genomic_DNA"/>
</dbReference>
<dbReference type="InterPro" id="IPR000994">
    <property type="entry name" value="Pept_M24"/>
</dbReference>
<dbReference type="Pfam" id="PF00557">
    <property type="entry name" value="Peptidase_M24"/>
    <property type="match status" value="1"/>
</dbReference>
<keyword evidence="3" id="KW-1185">Reference proteome</keyword>
<organism evidence="2 3">
    <name type="scientific">Cyclospora cayetanensis</name>
    <dbReference type="NCBI Taxonomy" id="88456"/>
    <lineage>
        <taxon>Eukaryota</taxon>
        <taxon>Sar</taxon>
        <taxon>Alveolata</taxon>
        <taxon>Apicomplexa</taxon>
        <taxon>Conoidasida</taxon>
        <taxon>Coccidia</taxon>
        <taxon>Eucoccidiorida</taxon>
        <taxon>Eimeriorina</taxon>
        <taxon>Eimeriidae</taxon>
        <taxon>Cyclospora</taxon>
    </lineage>
</organism>
<dbReference type="Gene3D" id="3.90.230.10">
    <property type="entry name" value="Creatinase/methionine aminopeptidase superfamily"/>
    <property type="match status" value="1"/>
</dbReference>
<keyword evidence="2" id="KW-0378">Hydrolase</keyword>
<gene>
    <name evidence="2" type="ORF">cyc_01218</name>
</gene>
<dbReference type="PANTHER" id="PTHR43330:SF8">
    <property type="entry name" value="METHIONINE AMINOPEPTIDASE 1D, MITOCHONDRIAL"/>
    <property type="match status" value="1"/>
</dbReference>
<dbReference type="SUPFAM" id="SSF55920">
    <property type="entry name" value="Creatinase/aminopeptidase"/>
    <property type="match status" value="1"/>
</dbReference>
<reference evidence="2 3" key="1">
    <citation type="journal article" date="2016" name="BMC Genomics">
        <title>Comparative genomics reveals Cyclospora cayetanensis possesses coccidia-like metabolism and invasion components but unique surface antigens.</title>
        <authorList>
            <person name="Liu S."/>
            <person name="Wang L."/>
            <person name="Zheng H."/>
            <person name="Xu Z."/>
            <person name="Roellig D.M."/>
            <person name="Li N."/>
            <person name="Frace M.A."/>
            <person name="Tang K."/>
            <person name="Arrowood M.J."/>
            <person name="Moss D.M."/>
            <person name="Zhang L."/>
            <person name="Feng Y."/>
            <person name="Xiao L."/>
        </authorList>
    </citation>
    <scope>NUCLEOTIDE SEQUENCE [LARGE SCALE GENOMIC DNA]</scope>
    <source>
        <strain evidence="2 3">CHN_HEN01</strain>
    </source>
</reference>
<evidence type="ECO:0000313" key="3">
    <source>
        <dbReference type="Proteomes" id="UP000095192"/>
    </source>
</evidence>
<dbReference type="InParanoid" id="A0A1D3D1U5"/>
<protein>
    <submittedName>
        <fullName evidence="2">Methionine aminopeptidase</fullName>
    </submittedName>
</protein>
<accession>A0A1D3D1U5</accession>
<evidence type="ECO:0000259" key="1">
    <source>
        <dbReference type="Pfam" id="PF00557"/>
    </source>
</evidence>
<dbReference type="InterPro" id="IPR001714">
    <property type="entry name" value="Pept_M24_MAP"/>
</dbReference>
<keyword evidence="2" id="KW-0645">Protease</keyword>
<dbReference type="VEuPathDB" id="ToxoDB:LOC34618269"/>